<sequence>MDESSYRKITFPHAYFFKLDASSESQFDQNTSPGENCSARMAKEPLNSFTKWRKDEIIDGCNRIRPPRHMMHNCRCRDQGRPMTSTMRRAIGVERGLRTIATFYTDTITNIGKYCIQKLDFFISSDL</sequence>
<protein>
    <submittedName>
        <fullName evidence="2">Uncharacterized protein</fullName>
    </submittedName>
</protein>
<evidence type="ECO:0000313" key="1">
    <source>
        <dbReference type="Proteomes" id="UP000887565"/>
    </source>
</evidence>
<name>A0A915KQN3_ROMCU</name>
<accession>A0A915KQN3</accession>
<dbReference type="Proteomes" id="UP000887565">
    <property type="component" value="Unplaced"/>
</dbReference>
<dbReference type="WBParaSite" id="nRc.2.0.1.t40779-RA">
    <property type="protein sequence ID" value="nRc.2.0.1.t40779-RA"/>
    <property type="gene ID" value="nRc.2.0.1.g40779"/>
</dbReference>
<dbReference type="AlphaFoldDB" id="A0A915KQN3"/>
<evidence type="ECO:0000313" key="2">
    <source>
        <dbReference type="WBParaSite" id="nRc.2.0.1.t40779-RA"/>
    </source>
</evidence>
<proteinExistence type="predicted"/>
<organism evidence="1 2">
    <name type="scientific">Romanomermis culicivorax</name>
    <name type="common">Nematode worm</name>
    <dbReference type="NCBI Taxonomy" id="13658"/>
    <lineage>
        <taxon>Eukaryota</taxon>
        <taxon>Metazoa</taxon>
        <taxon>Ecdysozoa</taxon>
        <taxon>Nematoda</taxon>
        <taxon>Enoplea</taxon>
        <taxon>Dorylaimia</taxon>
        <taxon>Mermithida</taxon>
        <taxon>Mermithoidea</taxon>
        <taxon>Mermithidae</taxon>
        <taxon>Romanomermis</taxon>
    </lineage>
</organism>
<reference evidence="2" key="1">
    <citation type="submission" date="2022-11" db="UniProtKB">
        <authorList>
            <consortium name="WormBaseParasite"/>
        </authorList>
    </citation>
    <scope>IDENTIFICATION</scope>
</reference>
<keyword evidence="1" id="KW-1185">Reference proteome</keyword>